<feature type="transmembrane region" description="Helical" evidence="7">
    <location>
        <begin position="154"/>
        <end position="176"/>
    </location>
</feature>
<evidence type="ECO:0000313" key="10">
    <source>
        <dbReference type="Proteomes" id="UP000198744"/>
    </source>
</evidence>
<comment type="similarity">
    <text evidence="2 7">Belongs to the DedA family.</text>
</comment>
<dbReference type="InterPro" id="IPR032816">
    <property type="entry name" value="VTT_dom"/>
</dbReference>
<proteinExistence type="inferred from homology"/>
<feature type="transmembrane region" description="Helical" evidence="7">
    <location>
        <begin position="188"/>
        <end position="206"/>
    </location>
</feature>
<evidence type="ECO:0000256" key="2">
    <source>
        <dbReference type="ARBA" id="ARBA00010792"/>
    </source>
</evidence>
<accession>A0A1H7UQG2</accession>
<gene>
    <name evidence="9" type="ORF">SAMN04489760_10223</name>
</gene>
<dbReference type="PANTHER" id="PTHR30353">
    <property type="entry name" value="INNER MEMBRANE PROTEIN DEDA-RELATED"/>
    <property type="match status" value="1"/>
</dbReference>
<organism evidence="9 10">
    <name type="scientific">Syntrophus gentianae</name>
    <dbReference type="NCBI Taxonomy" id="43775"/>
    <lineage>
        <taxon>Bacteria</taxon>
        <taxon>Pseudomonadati</taxon>
        <taxon>Thermodesulfobacteriota</taxon>
        <taxon>Syntrophia</taxon>
        <taxon>Syntrophales</taxon>
        <taxon>Syntrophaceae</taxon>
        <taxon>Syntrophus</taxon>
    </lineage>
</organism>
<keyword evidence="10" id="KW-1185">Reference proteome</keyword>
<dbReference type="NCBIfam" id="NF008102">
    <property type="entry name" value="PRK10847.1"/>
    <property type="match status" value="1"/>
</dbReference>
<evidence type="ECO:0000313" key="9">
    <source>
        <dbReference type="EMBL" id="SEL98945.1"/>
    </source>
</evidence>
<dbReference type="RefSeq" id="WP_093881955.1">
    <property type="nucleotide sequence ID" value="NZ_FOBS01000002.1"/>
</dbReference>
<evidence type="ECO:0000256" key="1">
    <source>
        <dbReference type="ARBA" id="ARBA00004651"/>
    </source>
</evidence>
<dbReference type="EMBL" id="FOBS01000002">
    <property type="protein sequence ID" value="SEL98945.1"/>
    <property type="molecule type" value="Genomic_DNA"/>
</dbReference>
<evidence type="ECO:0000256" key="4">
    <source>
        <dbReference type="ARBA" id="ARBA00022692"/>
    </source>
</evidence>
<dbReference type="AlphaFoldDB" id="A0A1H7UQG2"/>
<name>A0A1H7UQG2_9BACT</name>
<evidence type="ECO:0000259" key="8">
    <source>
        <dbReference type="Pfam" id="PF09335"/>
    </source>
</evidence>
<evidence type="ECO:0000256" key="5">
    <source>
        <dbReference type="ARBA" id="ARBA00022989"/>
    </source>
</evidence>
<feature type="domain" description="VTT" evidence="8">
    <location>
        <begin position="50"/>
        <end position="174"/>
    </location>
</feature>
<dbReference type="InterPro" id="IPR032818">
    <property type="entry name" value="DedA-like"/>
</dbReference>
<dbReference type="Proteomes" id="UP000198744">
    <property type="component" value="Unassembled WGS sequence"/>
</dbReference>
<dbReference type="InterPro" id="IPR058127">
    <property type="entry name" value="DedA"/>
</dbReference>
<sequence>MEILVNFIDFFIHLDRYLNLLISNFGVWTYVLLFLIIFCETGLVVTPFLPGDSLLFGLGAFAAAGALELELLFLILPVAAVAGDNVNYTLGKFIGPRVFHQQKSRFFKKEHLDRTHKFYERYGGKTIVLARFVPIVRTFSPFVAGIGRMTYIRFLSYSVAGGLFWVALFLLAGYYFGNLPLVKENFTLVILAIIVLSVMPGFFEFVRRRREMALESGS</sequence>
<keyword evidence="5 7" id="KW-1133">Transmembrane helix</keyword>
<protein>
    <submittedName>
        <fullName evidence="9">Membrane-associated protein</fullName>
    </submittedName>
</protein>
<feature type="transmembrane region" description="Helical" evidence="7">
    <location>
        <begin position="21"/>
        <end position="49"/>
    </location>
</feature>
<dbReference type="GO" id="GO:0005886">
    <property type="term" value="C:plasma membrane"/>
    <property type="evidence" value="ECO:0007669"/>
    <property type="project" value="UniProtKB-SubCell"/>
</dbReference>
<feature type="transmembrane region" description="Helical" evidence="7">
    <location>
        <begin position="55"/>
        <end position="82"/>
    </location>
</feature>
<dbReference type="PANTHER" id="PTHR30353:SF0">
    <property type="entry name" value="TRANSMEMBRANE PROTEIN"/>
    <property type="match status" value="1"/>
</dbReference>
<keyword evidence="3 7" id="KW-1003">Cell membrane</keyword>
<reference evidence="9 10" key="1">
    <citation type="submission" date="2016-10" db="EMBL/GenBank/DDBJ databases">
        <authorList>
            <person name="de Groot N.N."/>
        </authorList>
    </citation>
    <scope>NUCLEOTIDE SEQUENCE [LARGE SCALE GENOMIC DNA]</scope>
    <source>
        <strain evidence="9 10">DSM 8423</strain>
    </source>
</reference>
<keyword evidence="6 7" id="KW-0472">Membrane</keyword>
<evidence type="ECO:0000256" key="7">
    <source>
        <dbReference type="RuleBase" id="RU367016"/>
    </source>
</evidence>
<evidence type="ECO:0000256" key="3">
    <source>
        <dbReference type="ARBA" id="ARBA00022475"/>
    </source>
</evidence>
<dbReference type="STRING" id="43775.SAMN04489760_10223"/>
<dbReference type="Pfam" id="PF09335">
    <property type="entry name" value="VTT_dom"/>
    <property type="match status" value="1"/>
</dbReference>
<dbReference type="OrthoDB" id="9801622at2"/>
<comment type="subcellular location">
    <subcellularLocation>
        <location evidence="1 7">Cell membrane</location>
        <topology evidence="1 7">Multi-pass membrane protein</topology>
    </subcellularLocation>
</comment>
<evidence type="ECO:0000256" key="6">
    <source>
        <dbReference type="ARBA" id="ARBA00023136"/>
    </source>
</evidence>
<keyword evidence="4 7" id="KW-0812">Transmembrane</keyword>